<keyword evidence="2" id="KW-1185">Reference proteome</keyword>
<dbReference type="EMBL" id="MLFT02000008">
    <property type="protein sequence ID" value="PHT40672.1"/>
    <property type="molecule type" value="Genomic_DNA"/>
</dbReference>
<sequence length="149" mass="17251">MGAIGGEDLNKWEKMQRAALGGEEKILVLVRLRPLPKKEITRNEASDWECINETTILYWNSLQEWFGLPTTYTFEREMNTSNTFYSLLEEAEEKDNGNILDNNAHGMNREIIYKVMGFKYYVKGKNLINASMNDESSMQQTPKAKTWGE</sequence>
<accession>A0A2G2W620</accession>
<dbReference type="AlphaFoldDB" id="A0A2G2W620"/>
<gene>
    <name evidence="1" type="ORF">CQW23_19526</name>
</gene>
<dbReference type="OrthoDB" id="1304820at2759"/>
<comment type="caution">
    <text evidence="1">The sequence shown here is derived from an EMBL/GenBank/DDBJ whole genome shotgun (WGS) entry which is preliminary data.</text>
</comment>
<proteinExistence type="predicted"/>
<evidence type="ECO:0000313" key="2">
    <source>
        <dbReference type="Proteomes" id="UP000224567"/>
    </source>
</evidence>
<dbReference type="STRING" id="33114.A0A2G2W620"/>
<name>A0A2G2W620_CAPBA</name>
<protein>
    <recommendedName>
        <fullName evidence="3">Kinesin motor domain-containing protein</fullName>
    </recommendedName>
</protein>
<reference evidence="1 2" key="1">
    <citation type="journal article" date="2017" name="Genome Biol.">
        <title>New reference genome sequences of hot pepper reveal the massive evolution of plant disease-resistance genes by retroduplication.</title>
        <authorList>
            <person name="Kim S."/>
            <person name="Park J."/>
            <person name="Yeom S.I."/>
            <person name="Kim Y.M."/>
            <person name="Seo E."/>
            <person name="Kim K.T."/>
            <person name="Kim M.S."/>
            <person name="Lee J.M."/>
            <person name="Cheong K."/>
            <person name="Shin H.S."/>
            <person name="Kim S.B."/>
            <person name="Han K."/>
            <person name="Lee J."/>
            <person name="Park M."/>
            <person name="Lee H.A."/>
            <person name="Lee H.Y."/>
            <person name="Lee Y."/>
            <person name="Oh S."/>
            <person name="Lee J.H."/>
            <person name="Choi E."/>
            <person name="Choi E."/>
            <person name="Lee S.E."/>
            <person name="Jeon J."/>
            <person name="Kim H."/>
            <person name="Choi G."/>
            <person name="Song H."/>
            <person name="Lee J."/>
            <person name="Lee S.C."/>
            <person name="Kwon J.K."/>
            <person name="Lee H.Y."/>
            <person name="Koo N."/>
            <person name="Hong Y."/>
            <person name="Kim R.W."/>
            <person name="Kang W.H."/>
            <person name="Huh J.H."/>
            <person name="Kang B.C."/>
            <person name="Yang T.J."/>
            <person name="Lee Y.H."/>
            <person name="Bennetzen J.L."/>
            <person name="Choi D."/>
        </authorList>
    </citation>
    <scope>NUCLEOTIDE SEQUENCE [LARGE SCALE GENOMIC DNA]</scope>
    <source>
        <strain evidence="2">cv. PBC81</strain>
    </source>
</reference>
<organism evidence="1 2">
    <name type="scientific">Capsicum baccatum</name>
    <name type="common">Peruvian pepper</name>
    <dbReference type="NCBI Taxonomy" id="33114"/>
    <lineage>
        <taxon>Eukaryota</taxon>
        <taxon>Viridiplantae</taxon>
        <taxon>Streptophyta</taxon>
        <taxon>Embryophyta</taxon>
        <taxon>Tracheophyta</taxon>
        <taxon>Spermatophyta</taxon>
        <taxon>Magnoliopsida</taxon>
        <taxon>eudicotyledons</taxon>
        <taxon>Gunneridae</taxon>
        <taxon>Pentapetalae</taxon>
        <taxon>asterids</taxon>
        <taxon>lamiids</taxon>
        <taxon>Solanales</taxon>
        <taxon>Solanaceae</taxon>
        <taxon>Solanoideae</taxon>
        <taxon>Capsiceae</taxon>
        <taxon>Capsicum</taxon>
    </lineage>
</organism>
<reference evidence="2" key="2">
    <citation type="journal article" date="2017" name="J. Anim. Genet.">
        <title>Multiple reference genome sequences of hot pepper reveal the massive evolution of plant disease resistance genes by retroduplication.</title>
        <authorList>
            <person name="Kim S."/>
            <person name="Park J."/>
            <person name="Yeom S.-I."/>
            <person name="Kim Y.-M."/>
            <person name="Seo E."/>
            <person name="Kim K.-T."/>
            <person name="Kim M.-S."/>
            <person name="Lee J.M."/>
            <person name="Cheong K."/>
            <person name="Shin H.-S."/>
            <person name="Kim S.-B."/>
            <person name="Han K."/>
            <person name="Lee J."/>
            <person name="Park M."/>
            <person name="Lee H.-A."/>
            <person name="Lee H.-Y."/>
            <person name="Lee Y."/>
            <person name="Oh S."/>
            <person name="Lee J.H."/>
            <person name="Choi E."/>
            <person name="Choi E."/>
            <person name="Lee S.E."/>
            <person name="Jeon J."/>
            <person name="Kim H."/>
            <person name="Choi G."/>
            <person name="Song H."/>
            <person name="Lee J."/>
            <person name="Lee S.-C."/>
            <person name="Kwon J.-K."/>
            <person name="Lee H.-Y."/>
            <person name="Koo N."/>
            <person name="Hong Y."/>
            <person name="Kim R.W."/>
            <person name="Kang W.-H."/>
            <person name="Huh J.H."/>
            <person name="Kang B.-C."/>
            <person name="Yang T.-J."/>
            <person name="Lee Y.-H."/>
            <person name="Bennetzen J.L."/>
            <person name="Choi D."/>
        </authorList>
    </citation>
    <scope>NUCLEOTIDE SEQUENCE [LARGE SCALE GENOMIC DNA]</scope>
    <source>
        <strain evidence="2">cv. PBC81</strain>
    </source>
</reference>
<dbReference type="Proteomes" id="UP000224567">
    <property type="component" value="Unassembled WGS sequence"/>
</dbReference>
<evidence type="ECO:0000313" key="1">
    <source>
        <dbReference type="EMBL" id="PHT40672.1"/>
    </source>
</evidence>
<evidence type="ECO:0008006" key="3">
    <source>
        <dbReference type="Google" id="ProtNLM"/>
    </source>
</evidence>